<proteinExistence type="predicted"/>
<dbReference type="PANTHER" id="PTHR23112">
    <property type="entry name" value="G PROTEIN-COUPLED RECEPTOR 157-RELATED"/>
    <property type="match status" value="1"/>
</dbReference>
<keyword evidence="9" id="KW-1185">Reference proteome</keyword>
<feature type="transmembrane region" description="Helical" evidence="6">
    <location>
        <begin position="52"/>
        <end position="70"/>
    </location>
</feature>
<evidence type="ECO:0000256" key="5">
    <source>
        <dbReference type="SAM" id="MobiDB-lite"/>
    </source>
</evidence>
<comment type="subcellular location">
    <subcellularLocation>
        <location evidence="1">Membrane</location>
        <topology evidence="1">Multi-pass membrane protein</topology>
    </subcellularLocation>
</comment>
<evidence type="ECO:0000256" key="1">
    <source>
        <dbReference type="ARBA" id="ARBA00004141"/>
    </source>
</evidence>
<feature type="transmembrane region" description="Helical" evidence="6">
    <location>
        <begin position="124"/>
        <end position="146"/>
    </location>
</feature>
<dbReference type="GO" id="GO:0004930">
    <property type="term" value="F:G protein-coupled receptor activity"/>
    <property type="evidence" value="ECO:0007669"/>
    <property type="project" value="TreeGrafter"/>
</dbReference>
<dbReference type="SUPFAM" id="SSF81321">
    <property type="entry name" value="Family A G protein-coupled receptor-like"/>
    <property type="match status" value="1"/>
</dbReference>
<keyword evidence="2 6" id="KW-0812">Transmembrane</keyword>
<dbReference type="InterPro" id="IPR017981">
    <property type="entry name" value="GPCR_2-like_7TM"/>
</dbReference>
<feature type="region of interest" description="Disordered" evidence="5">
    <location>
        <begin position="247"/>
        <end position="270"/>
    </location>
</feature>
<dbReference type="STRING" id="5601.A0A0D2FXN3"/>
<dbReference type="GO" id="GO:0007166">
    <property type="term" value="P:cell surface receptor signaling pathway"/>
    <property type="evidence" value="ECO:0007669"/>
    <property type="project" value="InterPro"/>
</dbReference>
<evidence type="ECO:0000256" key="6">
    <source>
        <dbReference type="SAM" id="Phobius"/>
    </source>
</evidence>
<protein>
    <recommendedName>
        <fullName evidence="7">G-protein coupled receptors family 2 profile 2 domain-containing protein</fullName>
    </recommendedName>
</protein>
<dbReference type="Pfam" id="PF05462">
    <property type="entry name" value="Dicty_CAR"/>
    <property type="match status" value="1"/>
</dbReference>
<evidence type="ECO:0000259" key="7">
    <source>
        <dbReference type="PROSITE" id="PS50261"/>
    </source>
</evidence>
<feature type="compositionally biased region" description="Polar residues" evidence="5">
    <location>
        <begin position="331"/>
        <end position="341"/>
    </location>
</feature>
<evidence type="ECO:0000313" key="9">
    <source>
        <dbReference type="Proteomes" id="UP000054266"/>
    </source>
</evidence>
<feature type="transmembrane region" description="Helical" evidence="6">
    <location>
        <begin position="358"/>
        <end position="378"/>
    </location>
</feature>
<dbReference type="AlphaFoldDB" id="A0A0D2FXN3"/>
<dbReference type="PANTHER" id="PTHR23112:SF0">
    <property type="entry name" value="TRANSMEMBRANE PROTEIN 116"/>
    <property type="match status" value="1"/>
</dbReference>
<name>A0A0D2FXN3_9EURO</name>
<gene>
    <name evidence="8" type="ORF">PV04_09597</name>
</gene>
<sequence>MSQQPSQPFSPEQLRDFQIVARISSCLSLAGSAFTITSFLSYPPLRKPVNRLAFSIAIANFFGCLSYSWAQSPIHAGRNSAWCQTQGFLLTWFLMTDPLLVMIMAFNVFLTVRTKRNATELKKIDFVAVLLAFILPFIQAFTYLFWRPDGKTVYGPATLWCWIAKESAIIRLVAFFVPIWCFVSIAIFFLALSGKQILRVRKSVKSAKAKSALHHHEPVVGPDGFPLPRERRFSSIARAVMAPTVSRESGRSVATTSNSEQNSQLPSPQFKGLEPLSPLAPIQSREVLDLERQLQAGPYPQEPLYQTPTSSSPLGTWNTTSPAGTLDRSASEQPVLQNNEQIPLRRSSSRFDRIHWKYAKFALLCTLVLFVTWVPISVNRVYNIAAPDKAIYGLYLSSAACVPLHGFGNFCIYLSISWSECKDFVTCSGNRNSRRSSASQVKQSRRRRWKETVRKWTRSEREIGRDHLEVNLRRGSRSGEG</sequence>
<feature type="transmembrane region" description="Helical" evidence="6">
    <location>
        <begin position="90"/>
        <end position="112"/>
    </location>
</feature>
<dbReference type="HOGENOM" id="CLU_024810_3_1_1"/>
<evidence type="ECO:0000256" key="3">
    <source>
        <dbReference type="ARBA" id="ARBA00022989"/>
    </source>
</evidence>
<evidence type="ECO:0000256" key="2">
    <source>
        <dbReference type="ARBA" id="ARBA00022692"/>
    </source>
</evidence>
<evidence type="ECO:0000313" key="8">
    <source>
        <dbReference type="EMBL" id="KIW64679.1"/>
    </source>
</evidence>
<dbReference type="GO" id="GO:0007189">
    <property type="term" value="P:adenylate cyclase-activating G protein-coupled receptor signaling pathway"/>
    <property type="evidence" value="ECO:0007669"/>
    <property type="project" value="TreeGrafter"/>
</dbReference>
<feature type="transmembrane region" description="Helical" evidence="6">
    <location>
        <begin position="168"/>
        <end position="192"/>
    </location>
</feature>
<feature type="transmembrane region" description="Helical" evidence="6">
    <location>
        <begin position="390"/>
        <end position="414"/>
    </location>
</feature>
<feature type="domain" description="G-protein coupled receptors family 2 profile 2" evidence="7">
    <location>
        <begin position="17"/>
        <end position="210"/>
    </location>
</feature>
<feature type="transmembrane region" description="Helical" evidence="6">
    <location>
        <begin position="20"/>
        <end position="40"/>
    </location>
</feature>
<dbReference type="Gene3D" id="1.20.1070.10">
    <property type="entry name" value="Rhodopsin 7-helix transmembrane proteins"/>
    <property type="match status" value="2"/>
</dbReference>
<dbReference type="Proteomes" id="UP000054266">
    <property type="component" value="Unassembled WGS sequence"/>
</dbReference>
<keyword evidence="4 6" id="KW-0472">Membrane</keyword>
<accession>A0A0D2FXN3</accession>
<feature type="region of interest" description="Disordered" evidence="5">
    <location>
        <begin position="298"/>
        <end position="341"/>
    </location>
</feature>
<dbReference type="GO" id="GO:0005886">
    <property type="term" value="C:plasma membrane"/>
    <property type="evidence" value="ECO:0007669"/>
    <property type="project" value="TreeGrafter"/>
</dbReference>
<evidence type="ECO:0000256" key="4">
    <source>
        <dbReference type="ARBA" id="ARBA00023136"/>
    </source>
</evidence>
<dbReference type="EMBL" id="KN846961">
    <property type="protein sequence ID" value="KIW64679.1"/>
    <property type="molecule type" value="Genomic_DNA"/>
</dbReference>
<reference evidence="8 9" key="1">
    <citation type="submission" date="2015-01" db="EMBL/GenBank/DDBJ databases">
        <title>The Genome Sequence of Capronia semiimmersa CBS27337.</title>
        <authorList>
            <consortium name="The Broad Institute Genomics Platform"/>
            <person name="Cuomo C."/>
            <person name="de Hoog S."/>
            <person name="Gorbushina A."/>
            <person name="Stielow B."/>
            <person name="Teixiera M."/>
            <person name="Abouelleil A."/>
            <person name="Chapman S.B."/>
            <person name="Priest M."/>
            <person name="Young S.K."/>
            <person name="Wortman J."/>
            <person name="Nusbaum C."/>
            <person name="Birren B."/>
        </authorList>
    </citation>
    <scope>NUCLEOTIDE SEQUENCE [LARGE SCALE GENOMIC DNA]</scope>
    <source>
        <strain evidence="8 9">CBS 27337</strain>
    </source>
</reference>
<dbReference type="PROSITE" id="PS50261">
    <property type="entry name" value="G_PROTEIN_RECEP_F2_4"/>
    <property type="match status" value="1"/>
</dbReference>
<keyword evidence="3 6" id="KW-1133">Transmembrane helix</keyword>
<feature type="compositionally biased region" description="Polar residues" evidence="5">
    <location>
        <begin position="304"/>
        <end position="323"/>
    </location>
</feature>
<feature type="compositionally biased region" description="Polar residues" evidence="5">
    <location>
        <begin position="252"/>
        <end position="267"/>
    </location>
</feature>
<organism evidence="8 9">
    <name type="scientific">Phialophora macrospora</name>
    <dbReference type="NCBI Taxonomy" id="1851006"/>
    <lineage>
        <taxon>Eukaryota</taxon>
        <taxon>Fungi</taxon>
        <taxon>Dikarya</taxon>
        <taxon>Ascomycota</taxon>
        <taxon>Pezizomycotina</taxon>
        <taxon>Eurotiomycetes</taxon>
        <taxon>Chaetothyriomycetidae</taxon>
        <taxon>Chaetothyriales</taxon>
        <taxon>Herpotrichiellaceae</taxon>
        <taxon>Phialophora</taxon>
    </lineage>
</organism>